<dbReference type="Proteomes" id="UP000596661">
    <property type="component" value="Chromosome 2"/>
</dbReference>
<name>A0A803QUB7_CANSA</name>
<organism evidence="2 3">
    <name type="scientific">Cannabis sativa</name>
    <name type="common">Hemp</name>
    <name type="synonym">Marijuana</name>
    <dbReference type="NCBI Taxonomy" id="3483"/>
    <lineage>
        <taxon>Eukaryota</taxon>
        <taxon>Viridiplantae</taxon>
        <taxon>Streptophyta</taxon>
        <taxon>Embryophyta</taxon>
        <taxon>Tracheophyta</taxon>
        <taxon>Spermatophyta</taxon>
        <taxon>Magnoliopsida</taxon>
        <taxon>eudicotyledons</taxon>
        <taxon>Gunneridae</taxon>
        <taxon>Pentapetalae</taxon>
        <taxon>rosids</taxon>
        <taxon>fabids</taxon>
        <taxon>Rosales</taxon>
        <taxon>Cannabaceae</taxon>
        <taxon>Cannabis</taxon>
    </lineage>
</organism>
<evidence type="ECO:0000313" key="3">
    <source>
        <dbReference type="Proteomes" id="UP000596661"/>
    </source>
</evidence>
<keyword evidence="1" id="KW-0472">Membrane</keyword>
<accession>A0A803QUB7</accession>
<reference evidence="2" key="2">
    <citation type="submission" date="2021-03" db="UniProtKB">
        <authorList>
            <consortium name="EnsemblPlants"/>
        </authorList>
    </citation>
    <scope>IDENTIFICATION</scope>
</reference>
<dbReference type="Gramene" id="novel_model_1483_5bd9a17a">
    <property type="protein sequence ID" value="cds.novel_model_1483_5bd9a17a"/>
    <property type="gene ID" value="novel_gene_825_5bd9a17a"/>
</dbReference>
<proteinExistence type="predicted"/>
<feature type="transmembrane region" description="Helical" evidence="1">
    <location>
        <begin position="73"/>
        <end position="90"/>
    </location>
</feature>
<protein>
    <submittedName>
        <fullName evidence="2">Uncharacterized protein</fullName>
    </submittedName>
</protein>
<dbReference type="EnsemblPlants" id="novel_model_1483_5bd9a17a">
    <property type="protein sequence ID" value="cds.novel_model_1483_5bd9a17a"/>
    <property type="gene ID" value="novel_gene_825_5bd9a17a"/>
</dbReference>
<evidence type="ECO:0000313" key="2">
    <source>
        <dbReference type="EnsemblPlants" id="cds.novel_model_1483_5bd9a17a"/>
    </source>
</evidence>
<reference evidence="2" key="1">
    <citation type="submission" date="2018-11" db="EMBL/GenBank/DDBJ databases">
        <authorList>
            <person name="Grassa J C."/>
        </authorList>
    </citation>
    <scope>NUCLEOTIDE SEQUENCE [LARGE SCALE GENOMIC DNA]</scope>
</reference>
<keyword evidence="1" id="KW-0812">Transmembrane</keyword>
<dbReference type="EMBL" id="UZAU01000224">
    <property type="status" value="NOT_ANNOTATED_CDS"/>
    <property type="molecule type" value="Genomic_DNA"/>
</dbReference>
<keyword evidence="1" id="KW-1133">Transmembrane helix</keyword>
<keyword evidence="3" id="KW-1185">Reference proteome</keyword>
<evidence type="ECO:0000256" key="1">
    <source>
        <dbReference type="SAM" id="Phobius"/>
    </source>
</evidence>
<sequence>MKISPREKQTPQQGKLSNKRFKIKDFAEMEKQNTLFKIKANKENPVQEKTVWVAGKAQKSGKMKQNYPKRTEAASVLFHFFLFSGTFSLPF</sequence>
<dbReference type="AlphaFoldDB" id="A0A803QUB7"/>